<feature type="transmembrane region" description="Helical" evidence="1">
    <location>
        <begin position="306"/>
        <end position="326"/>
    </location>
</feature>
<evidence type="ECO:0000313" key="3">
    <source>
        <dbReference type="Proteomes" id="UP000603912"/>
    </source>
</evidence>
<dbReference type="PANTHER" id="PTHR38592">
    <property type="entry name" value="BLL4819 PROTEIN"/>
    <property type="match status" value="1"/>
</dbReference>
<feature type="transmembrane region" description="Helical" evidence="1">
    <location>
        <begin position="47"/>
        <end position="64"/>
    </location>
</feature>
<feature type="transmembrane region" description="Helical" evidence="1">
    <location>
        <begin position="263"/>
        <end position="285"/>
    </location>
</feature>
<keyword evidence="1" id="KW-0812">Transmembrane</keyword>
<name>A0A917MID9_9HYPH</name>
<comment type="caution">
    <text evidence="2">The sequence shown here is derived from an EMBL/GenBank/DDBJ whole genome shotgun (WGS) entry which is preliminary data.</text>
</comment>
<feature type="transmembrane region" description="Helical" evidence="1">
    <location>
        <begin position="84"/>
        <end position="105"/>
    </location>
</feature>
<keyword evidence="3" id="KW-1185">Reference proteome</keyword>
<sequence>MQSPDRFLAIDALRGLALVTIFINHVPGTIFERLTHKNFGLSDSAEIFVLLAGVGAALAYLRPFRAGDAARQIFRMVVRAVQIYAAHLVVLVVCGAIVAAAALSYHDPRILEAMNFETVASSPTESLLGIATLGLQPSYLNILPLYVVLLLMAPALIALVAHKPRLALLFSAGVYLAAQFGAVPPSYPQENAWFFNPFAWQLLFVIGLCAGAALVERRPIRRPGWVLPLCMAYLAAGLAWKQLEFYPEGVPGLPRFLWDDDKHLLSVPRLVHVLALAWVVTALPLERWLRRAPALAPLGWMGRNSLVVFSIGTILAIGGQVLRIIGAGDPSLDVAIIGLGLALQVGLAWALEWNRSGLKPQRVEAGAPVSAQR</sequence>
<feature type="transmembrane region" description="Helical" evidence="1">
    <location>
        <begin position="142"/>
        <end position="161"/>
    </location>
</feature>
<feature type="transmembrane region" description="Helical" evidence="1">
    <location>
        <begin position="7"/>
        <end position="27"/>
    </location>
</feature>
<keyword evidence="1" id="KW-0472">Membrane</keyword>
<dbReference type="RefSeq" id="WP_188518500.1">
    <property type="nucleotide sequence ID" value="NZ_BMES01000002.1"/>
</dbReference>
<reference evidence="2" key="1">
    <citation type="journal article" date="2014" name="Int. J. Syst. Evol. Microbiol.">
        <title>Complete genome sequence of Corynebacterium casei LMG S-19264T (=DSM 44701T), isolated from a smear-ripened cheese.</title>
        <authorList>
            <consortium name="US DOE Joint Genome Institute (JGI-PGF)"/>
            <person name="Walter F."/>
            <person name="Albersmeier A."/>
            <person name="Kalinowski J."/>
            <person name="Ruckert C."/>
        </authorList>
    </citation>
    <scope>NUCLEOTIDE SEQUENCE</scope>
    <source>
        <strain evidence="2">CGMCC 1.12214</strain>
    </source>
</reference>
<dbReference type="PIRSF" id="PIRSF028704">
    <property type="entry name" value="UPC028704"/>
    <property type="match status" value="1"/>
</dbReference>
<gene>
    <name evidence="2" type="ORF">GCM10007036_29600</name>
</gene>
<organism evidence="2 3">
    <name type="scientific">Alsobacter metallidurans</name>
    <dbReference type="NCBI Taxonomy" id="340221"/>
    <lineage>
        <taxon>Bacteria</taxon>
        <taxon>Pseudomonadati</taxon>
        <taxon>Pseudomonadota</taxon>
        <taxon>Alphaproteobacteria</taxon>
        <taxon>Hyphomicrobiales</taxon>
        <taxon>Alsobacteraceae</taxon>
        <taxon>Alsobacter</taxon>
    </lineage>
</organism>
<dbReference type="Proteomes" id="UP000603912">
    <property type="component" value="Unassembled WGS sequence"/>
</dbReference>
<feature type="transmembrane region" description="Helical" evidence="1">
    <location>
        <begin position="168"/>
        <end position="187"/>
    </location>
</feature>
<dbReference type="EMBL" id="BMES01000002">
    <property type="protein sequence ID" value="GGH23681.1"/>
    <property type="molecule type" value="Genomic_DNA"/>
</dbReference>
<dbReference type="Pfam" id="PF10129">
    <property type="entry name" value="OpgC_C"/>
    <property type="match status" value="1"/>
</dbReference>
<reference evidence="2" key="2">
    <citation type="submission" date="2020-09" db="EMBL/GenBank/DDBJ databases">
        <authorList>
            <person name="Sun Q."/>
            <person name="Zhou Y."/>
        </authorList>
    </citation>
    <scope>NUCLEOTIDE SEQUENCE</scope>
    <source>
        <strain evidence="2">CGMCC 1.12214</strain>
    </source>
</reference>
<dbReference type="AlphaFoldDB" id="A0A917MID9"/>
<proteinExistence type="predicted"/>
<accession>A0A917MID9</accession>
<protein>
    <submittedName>
        <fullName evidence="2">Membrane protein</fullName>
    </submittedName>
</protein>
<feature type="transmembrane region" description="Helical" evidence="1">
    <location>
        <begin position="225"/>
        <end position="243"/>
    </location>
</feature>
<evidence type="ECO:0000313" key="2">
    <source>
        <dbReference type="EMBL" id="GGH23681.1"/>
    </source>
</evidence>
<feature type="transmembrane region" description="Helical" evidence="1">
    <location>
        <begin position="193"/>
        <end position="213"/>
    </location>
</feature>
<dbReference type="PANTHER" id="PTHR38592:SF3">
    <property type="entry name" value="BLL4819 PROTEIN"/>
    <property type="match status" value="1"/>
</dbReference>
<feature type="transmembrane region" description="Helical" evidence="1">
    <location>
        <begin position="332"/>
        <end position="351"/>
    </location>
</feature>
<dbReference type="InterPro" id="IPR014550">
    <property type="entry name" value="UCP028704_OpgC"/>
</dbReference>
<evidence type="ECO:0000256" key="1">
    <source>
        <dbReference type="SAM" id="Phobius"/>
    </source>
</evidence>
<keyword evidence="1" id="KW-1133">Transmembrane helix</keyword>